<dbReference type="GO" id="GO:0016813">
    <property type="term" value="F:hydrolase activity, acting on carbon-nitrogen (but not peptide) bonds, in linear amidines"/>
    <property type="evidence" value="ECO:0007669"/>
    <property type="project" value="InterPro"/>
</dbReference>
<evidence type="ECO:0000256" key="4">
    <source>
        <dbReference type="ARBA" id="ARBA00022723"/>
    </source>
</evidence>
<keyword evidence="5 8" id="KW-0378">Hydrolase</keyword>
<dbReference type="Proteomes" id="UP000516437">
    <property type="component" value="Chromosome 3"/>
</dbReference>
<accession>A0A6A1W1P2</accession>
<dbReference type="Gene3D" id="3.40.630.10">
    <property type="entry name" value="Zn peptidases"/>
    <property type="match status" value="3"/>
</dbReference>
<organism evidence="8 9">
    <name type="scientific">Morella rubra</name>
    <name type="common">Chinese bayberry</name>
    <dbReference type="NCBI Taxonomy" id="262757"/>
    <lineage>
        <taxon>Eukaryota</taxon>
        <taxon>Viridiplantae</taxon>
        <taxon>Streptophyta</taxon>
        <taxon>Embryophyta</taxon>
        <taxon>Tracheophyta</taxon>
        <taxon>Spermatophyta</taxon>
        <taxon>Magnoliopsida</taxon>
        <taxon>eudicotyledons</taxon>
        <taxon>Gunneridae</taxon>
        <taxon>Pentapetalae</taxon>
        <taxon>rosids</taxon>
        <taxon>fabids</taxon>
        <taxon>Fagales</taxon>
        <taxon>Myricaceae</taxon>
        <taxon>Morella</taxon>
    </lineage>
</organism>
<dbReference type="SUPFAM" id="SSF53187">
    <property type="entry name" value="Zn-dependent exopeptidases"/>
    <property type="match status" value="1"/>
</dbReference>
<evidence type="ECO:0000256" key="6">
    <source>
        <dbReference type="ARBA" id="ARBA00023211"/>
    </source>
</evidence>
<dbReference type="InterPro" id="IPR010158">
    <property type="entry name" value="Amidase_Cbmase"/>
</dbReference>
<gene>
    <name evidence="8" type="ORF">CJ030_MR3G008411</name>
</gene>
<evidence type="ECO:0000256" key="1">
    <source>
        <dbReference type="ARBA" id="ARBA00001936"/>
    </source>
</evidence>
<feature type="chain" id="PRO_5025605470" evidence="7">
    <location>
        <begin position="33"/>
        <end position="491"/>
    </location>
</feature>
<keyword evidence="3" id="KW-0659">Purine metabolism</keyword>
<sequence length="491" mass="53072">MQFFTKTPDKMALRFLHLPLLVLCFSFSVIVAHKDEDPTTQTMEDFAGYPVHEPHSFIQNSISSLSVNTESLQKQIDELATFSDTPAPSVTRILYTDEDVLARRYIKNLMGLSGLSVREDAVGNIFGRWDGYESELPAVASGSHIDAIPYSGKYDGVVGVLGAIEAINVLKSRLMAGSEVLVKALKTTVDAQNRSFLDAARSAGYMKDQDGLSSVFLEKGSYSAFVELHIEQGPILEEEGIPIGIVTAIAAPASIKVEFEGNGGHAGAVLMPKRNDAGLAAAELALAVEKHVLESGSIDTVGTVGILELHPGAINSIPSKSHLEIDTRDIDERRRNTVMEKIHQSAIRIAKDRGVNLSEFNVINQDPPALAEKAIIEAMKAASKELNLTHKLMISRAYHDSLFMARVSPMGMIFIPCYKDQAQKSIGVLLATCARVITITAIIFTSIGSAGISSHVNLSGYSHKPEEYASIQDIANGVQLLALTLAKLSLN</sequence>
<dbReference type="OrthoDB" id="4676at2759"/>
<dbReference type="PANTHER" id="PTHR32494">
    <property type="entry name" value="ALLANTOATE DEIMINASE-RELATED"/>
    <property type="match status" value="1"/>
</dbReference>
<dbReference type="FunFam" id="3.30.70.360:FF:000012">
    <property type="entry name" value="Putative ureidoglycolate hydrolase"/>
    <property type="match status" value="1"/>
</dbReference>
<keyword evidence="6" id="KW-0464">Manganese</keyword>
<dbReference type="GO" id="GO:0046872">
    <property type="term" value="F:metal ion binding"/>
    <property type="evidence" value="ECO:0007669"/>
    <property type="project" value="UniProtKB-KW"/>
</dbReference>
<dbReference type="SUPFAM" id="SSF55031">
    <property type="entry name" value="Bacterial exopeptidase dimerisation domain"/>
    <property type="match status" value="1"/>
</dbReference>
<evidence type="ECO:0000256" key="3">
    <source>
        <dbReference type="ARBA" id="ARBA00022631"/>
    </source>
</evidence>
<evidence type="ECO:0000256" key="7">
    <source>
        <dbReference type="SAM" id="SignalP"/>
    </source>
</evidence>
<reference evidence="8 9" key="1">
    <citation type="journal article" date="2019" name="Plant Biotechnol. J.">
        <title>The red bayberry genome and genetic basis of sex determination.</title>
        <authorList>
            <person name="Jia H.M."/>
            <person name="Jia H.J."/>
            <person name="Cai Q.L."/>
            <person name="Wang Y."/>
            <person name="Zhao H.B."/>
            <person name="Yang W.F."/>
            <person name="Wang G.Y."/>
            <person name="Li Y.H."/>
            <person name="Zhan D.L."/>
            <person name="Shen Y.T."/>
            <person name="Niu Q.F."/>
            <person name="Chang L."/>
            <person name="Qiu J."/>
            <person name="Zhao L."/>
            <person name="Xie H.B."/>
            <person name="Fu W.Y."/>
            <person name="Jin J."/>
            <person name="Li X.W."/>
            <person name="Jiao Y."/>
            <person name="Zhou C.C."/>
            <person name="Tu T."/>
            <person name="Chai C.Y."/>
            <person name="Gao J.L."/>
            <person name="Fan L.J."/>
            <person name="van de Weg E."/>
            <person name="Wang J.Y."/>
            <person name="Gao Z.S."/>
        </authorList>
    </citation>
    <scope>NUCLEOTIDE SEQUENCE [LARGE SCALE GENOMIC DNA]</scope>
    <source>
        <tissue evidence="8">Leaves</tissue>
    </source>
</reference>
<dbReference type="InterPro" id="IPR036264">
    <property type="entry name" value="Bact_exopeptidase_dim_dom"/>
</dbReference>
<evidence type="ECO:0000256" key="2">
    <source>
        <dbReference type="ARBA" id="ARBA00011738"/>
    </source>
</evidence>
<protein>
    <submittedName>
        <fullName evidence="8">Ureidoglycolate hydrolase</fullName>
    </submittedName>
</protein>
<dbReference type="PANTHER" id="PTHR32494:SF19">
    <property type="entry name" value="ALLANTOATE DEIMINASE-RELATED"/>
    <property type="match status" value="1"/>
</dbReference>
<dbReference type="InterPro" id="IPR002933">
    <property type="entry name" value="Peptidase_M20"/>
</dbReference>
<dbReference type="CDD" id="cd03884">
    <property type="entry name" value="M20_bAS"/>
    <property type="match status" value="1"/>
</dbReference>
<evidence type="ECO:0000256" key="5">
    <source>
        <dbReference type="ARBA" id="ARBA00022801"/>
    </source>
</evidence>
<name>A0A6A1W1P2_9ROSI</name>
<comment type="cofactor">
    <cofactor evidence="1">
        <name>Mn(2+)</name>
        <dbReference type="ChEBI" id="CHEBI:29035"/>
    </cofactor>
</comment>
<proteinExistence type="predicted"/>
<dbReference type="Pfam" id="PF01546">
    <property type="entry name" value="Peptidase_M20"/>
    <property type="match status" value="1"/>
</dbReference>
<feature type="signal peptide" evidence="7">
    <location>
        <begin position="1"/>
        <end position="32"/>
    </location>
</feature>
<keyword evidence="4" id="KW-0479">Metal-binding</keyword>
<evidence type="ECO:0000313" key="9">
    <source>
        <dbReference type="Proteomes" id="UP000516437"/>
    </source>
</evidence>
<evidence type="ECO:0000313" key="8">
    <source>
        <dbReference type="EMBL" id="KAB1219122.1"/>
    </source>
</evidence>
<dbReference type="AlphaFoldDB" id="A0A6A1W1P2"/>
<dbReference type="EMBL" id="RXIC02000021">
    <property type="protein sequence ID" value="KAB1219122.1"/>
    <property type="molecule type" value="Genomic_DNA"/>
</dbReference>
<dbReference type="Gene3D" id="3.30.70.360">
    <property type="match status" value="1"/>
</dbReference>
<keyword evidence="7" id="KW-0732">Signal</keyword>
<comment type="subunit">
    <text evidence="2">Homodimer.</text>
</comment>
<dbReference type="GO" id="GO:0006144">
    <property type="term" value="P:purine nucleobase metabolic process"/>
    <property type="evidence" value="ECO:0007669"/>
    <property type="project" value="UniProtKB-KW"/>
</dbReference>
<keyword evidence="9" id="KW-1185">Reference proteome</keyword>
<comment type="caution">
    <text evidence="8">The sequence shown here is derived from an EMBL/GenBank/DDBJ whole genome shotgun (WGS) entry which is preliminary data.</text>
</comment>